<dbReference type="InterPro" id="IPR001296">
    <property type="entry name" value="Glyco_trans_1"/>
</dbReference>
<dbReference type="GO" id="GO:0006006">
    <property type="term" value="P:glucose metabolic process"/>
    <property type="evidence" value="ECO:0007669"/>
    <property type="project" value="UniProtKB-KW"/>
</dbReference>
<dbReference type="SUPFAM" id="SSF53756">
    <property type="entry name" value="UDP-Glycosyltransferase/glycogen phosphorylase"/>
    <property type="match status" value="1"/>
</dbReference>
<dbReference type="InterPro" id="IPR049438">
    <property type="entry name" value="TreT_GT1"/>
</dbReference>
<dbReference type="AlphaFoldDB" id="A0A6G1I7C9"/>
<dbReference type="PANTHER" id="PTHR47779">
    <property type="entry name" value="SYNTHASE (CCG-9), PUTATIVE (AFU_ORTHOLOGUE AFUA_3G12100)-RELATED"/>
    <property type="match status" value="1"/>
</dbReference>
<feature type="domain" description="Glycosyl transferase family 1" evidence="7">
    <location>
        <begin position="470"/>
        <end position="644"/>
    </location>
</feature>
<keyword evidence="10" id="KW-1185">Reference proteome</keyword>
<keyword evidence="5" id="KW-0808">Transferase</keyword>
<evidence type="ECO:0000256" key="5">
    <source>
        <dbReference type="ARBA" id="ARBA00022679"/>
    </source>
</evidence>
<keyword evidence="3" id="KW-0313">Glucose metabolism</keyword>
<dbReference type="PANTHER" id="PTHR47779:SF1">
    <property type="entry name" value="SYNTHASE (CCG-9), PUTATIVE (AFU_ORTHOLOGUE AFUA_3G12100)-RELATED"/>
    <property type="match status" value="1"/>
</dbReference>
<dbReference type="OrthoDB" id="937291at2759"/>
<organism evidence="9 10">
    <name type="scientific">Trichodelitschia bisporula</name>
    <dbReference type="NCBI Taxonomy" id="703511"/>
    <lineage>
        <taxon>Eukaryota</taxon>
        <taxon>Fungi</taxon>
        <taxon>Dikarya</taxon>
        <taxon>Ascomycota</taxon>
        <taxon>Pezizomycotina</taxon>
        <taxon>Dothideomycetes</taxon>
        <taxon>Dothideomycetes incertae sedis</taxon>
        <taxon>Phaeotrichales</taxon>
        <taxon>Phaeotrichaceae</taxon>
        <taxon>Trichodelitschia</taxon>
    </lineage>
</organism>
<dbReference type="InterPro" id="IPR052078">
    <property type="entry name" value="Trehalose_Metab_GTase"/>
</dbReference>
<name>A0A6G1I7C9_9PEZI</name>
<evidence type="ECO:0000256" key="4">
    <source>
        <dbReference type="ARBA" id="ARBA00022676"/>
    </source>
</evidence>
<evidence type="ECO:0000313" key="10">
    <source>
        <dbReference type="Proteomes" id="UP000799640"/>
    </source>
</evidence>
<dbReference type="Proteomes" id="UP000799640">
    <property type="component" value="Unassembled WGS sequence"/>
</dbReference>
<feature type="domain" description="Trehalose synthase N-terminal" evidence="8">
    <location>
        <begin position="251"/>
        <end position="417"/>
    </location>
</feature>
<evidence type="ECO:0000256" key="2">
    <source>
        <dbReference type="ARBA" id="ARBA00011738"/>
    </source>
</evidence>
<dbReference type="GO" id="GO:0016757">
    <property type="term" value="F:glycosyltransferase activity"/>
    <property type="evidence" value="ECO:0007669"/>
    <property type="project" value="UniProtKB-KW"/>
</dbReference>
<comment type="subunit">
    <text evidence="2">Homodimer.</text>
</comment>
<evidence type="ECO:0000259" key="7">
    <source>
        <dbReference type="Pfam" id="PF00534"/>
    </source>
</evidence>
<reference evidence="9" key="1">
    <citation type="journal article" date="2020" name="Stud. Mycol.">
        <title>101 Dothideomycetes genomes: a test case for predicting lifestyles and emergence of pathogens.</title>
        <authorList>
            <person name="Haridas S."/>
            <person name="Albert R."/>
            <person name="Binder M."/>
            <person name="Bloem J."/>
            <person name="Labutti K."/>
            <person name="Salamov A."/>
            <person name="Andreopoulos B."/>
            <person name="Baker S."/>
            <person name="Barry K."/>
            <person name="Bills G."/>
            <person name="Bluhm B."/>
            <person name="Cannon C."/>
            <person name="Castanera R."/>
            <person name="Culley D."/>
            <person name="Daum C."/>
            <person name="Ezra D."/>
            <person name="Gonzalez J."/>
            <person name="Henrissat B."/>
            <person name="Kuo A."/>
            <person name="Liang C."/>
            <person name="Lipzen A."/>
            <person name="Lutzoni F."/>
            <person name="Magnuson J."/>
            <person name="Mondo S."/>
            <person name="Nolan M."/>
            <person name="Ohm R."/>
            <person name="Pangilinan J."/>
            <person name="Park H.-J."/>
            <person name="Ramirez L."/>
            <person name="Alfaro M."/>
            <person name="Sun H."/>
            <person name="Tritt A."/>
            <person name="Yoshinaga Y."/>
            <person name="Zwiers L.-H."/>
            <person name="Turgeon B."/>
            <person name="Goodwin S."/>
            <person name="Spatafora J."/>
            <person name="Crous P."/>
            <person name="Grigoriev I."/>
        </authorList>
    </citation>
    <scope>NUCLEOTIDE SEQUENCE</scope>
    <source>
        <strain evidence="9">CBS 262.69</strain>
    </source>
</reference>
<keyword evidence="6" id="KW-0119">Carbohydrate metabolism</keyword>
<evidence type="ECO:0000259" key="8">
    <source>
        <dbReference type="Pfam" id="PF21269"/>
    </source>
</evidence>
<sequence length="727" mass="81933">MPWSPPSPGTLPLERVRSVTIAKLDQAHGTIEHAFQGRPSRQHAMRQKASQEQSKDFGISLTPLFAGIAAYNRGNGLVDIGFACHDGTYSIDFSVRTVDILMDNPPSELAEWLVTLLREYCTSHYFKFLGIGITAELASLCPELPARLWSVLDLVPMIFSRGLEYPRGRKSHPTLDEEADSMARKCLMYFGPNQQPRVQVGYRNEVEVDANGHVRIASVSNYKQTVSPETWKAVMHYIASIKEKNIKLAFFNSTPQGGGVALMRHALIRFFRSVGVDARWYVPVFKPEAFRITKTNHNILQGVAEPGESLSAQQQAILYEWVRESANRYWLAENGPLRPRSEGGADIIIVDDPQMPEVIKISKEVDPDRPVIFRSHIQIRSDLTAQAGTPAADVWDWLFERVRLADVFISHPVREFVPQTLDMRKVGYMPASTDWMDGLNKTLNTYSLQHYVNVFNTECFKFRMTKLDYPTRDFIAQIARFDPAKGIPDVIASYAELRRLYMKDWANDDIPQLVIAGHGAVDDPYASKIYDETLDLLDRLYADIKNDVVVMRLGPLDQMLSMLLQCAKVGLQLSTREGFEVKISEALHKGKPVIATKVGGIPLQIQHGLNGFLVEPGDYRAVAKHLLYLLTDEQMFQRMSNYAATHISDEVSTVGNALSWLYLADTMCSGGTVLPDSNWINDMAREQAGVPYTESECRLPRMPELDQSLVEREGVMLRVRDRASSIC</sequence>
<keyword evidence="4" id="KW-0328">Glycosyltransferase</keyword>
<dbReference type="Pfam" id="PF00534">
    <property type="entry name" value="Glycos_transf_1"/>
    <property type="match status" value="1"/>
</dbReference>
<accession>A0A6G1I7C9</accession>
<protein>
    <submittedName>
        <fullName evidence="9">Putative trehalose synthase (Ccg-9)</fullName>
    </submittedName>
</protein>
<dbReference type="Gene3D" id="3.40.50.2000">
    <property type="entry name" value="Glycogen Phosphorylase B"/>
    <property type="match status" value="2"/>
</dbReference>
<evidence type="ECO:0000256" key="6">
    <source>
        <dbReference type="ARBA" id="ARBA00023277"/>
    </source>
</evidence>
<evidence type="ECO:0000313" key="9">
    <source>
        <dbReference type="EMBL" id="KAF2404208.1"/>
    </source>
</evidence>
<gene>
    <name evidence="9" type="ORF">EJ06DRAFT_526300</name>
</gene>
<comment type="similarity">
    <text evidence="1">Belongs to the glycosyltransferase group 1 family. Glycosyltransferase 4 subfamily.</text>
</comment>
<evidence type="ECO:0000256" key="1">
    <source>
        <dbReference type="ARBA" id="ARBA00009481"/>
    </source>
</evidence>
<dbReference type="EMBL" id="ML996688">
    <property type="protein sequence ID" value="KAF2404208.1"/>
    <property type="molecule type" value="Genomic_DNA"/>
</dbReference>
<dbReference type="Pfam" id="PF21269">
    <property type="entry name" value="TreT_GT1"/>
    <property type="match status" value="1"/>
</dbReference>
<evidence type="ECO:0000256" key="3">
    <source>
        <dbReference type="ARBA" id="ARBA00022526"/>
    </source>
</evidence>
<proteinExistence type="inferred from homology"/>